<dbReference type="AlphaFoldDB" id="A0A4C1SPN2"/>
<feature type="transmembrane region" description="Helical" evidence="1">
    <location>
        <begin position="406"/>
        <end position="426"/>
    </location>
</feature>
<dbReference type="GO" id="GO:0016747">
    <property type="term" value="F:acyltransferase activity, transferring groups other than amino-acyl groups"/>
    <property type="evidence" value="ECO:0007669"/>
    <property type="project" value="InterPro"/>
</dbReference>
<feature type="chain" id="PRO_5020026195" evidence="2">
    <location>
        <begin position="18"/>
        <end position="529"/>
    </location>
</feature>
<dbReference type="InterPro" id="IPR006621">
    <property type="entry name" value="Nose-resist-to-fluoxetine_N"/>
</dbReference>
<reference evidence="4 5" key="1">
    <citation type="journal article" date="2019" name="Commun. Biol.">
        <title>The bagworm genome reveals a unique fibroin gene that provides high tensile strength.</title>
        <authorList>
            <person name="Kono N."/>
            <person name="Nakamura H."/>
            <person name="Ohtoshi R."/>
            <person name="Tomita M."/>
            <person name="Numata K."/>
            <person name="Arakawa K."/>
        </authorList>
    </citation>
    <scope>NUCLEOTIDE SEQUENCE [LARGE SCALE GENOMIC DNA]</scope>
</reference>
<dbReference type="EMBL" id="BGZK01000012">
    <property type="protein sequence ID" value="GBP04082.1"/>
    <property type="molecule type" value="Genomic_DNA"/>
</dbReference>
<feature type="transmembrane region" description="Helical" evidence="1">
    <location>
        <begin position="262"/>
        <end position="285"/>
    </location>
</feature>
<dbReference type="InterPro" id="IPR052728">
    <property type="entry name" value="O2_lipid_transport_reg"/>
</dbReference>
<proteinExistence type="predicted"/>
<feature type="transmembrane region" description="Helical" evidence="1">
    <location>
        <begin position="468"/>
        <end position="489"/>
    </location>
</feature>
<dbReference type="InterPro" id="IPR002656">
    <property type="entry name" value="Acyl_transf_3_dom"/>
</dbReference>
<dbReference type="PANTHER" id="PTHR11161:SF0">
    <property type="entry name" value="O-ACYLTRANSFERASE LIKE PROTEIN"/>
    <property type="match status" value="1"/>
</dbReference>
<dbReference type="Pfam" id="PF01757">
    <property type="entry name" value="Acyl_transf_3"/>
    <property type="match status" value="1"/>
</dbReference>
<keyword evidence="1" id="KW-0812">Transmembrane</keyword>
<evidence type="ECO:0000256" key="2">
    <source>
        <dbReference type="SAM" id="SignalP"/>
    </source>
</evidence>
<keyword evidence="1" id="KW-1133">Transmembrane helix</keyword>
<keyword evidence="2" id="KW-0732">Signal</keyword>
<dbReference type="Pfam" id="PF20146">
    <property type="entry name" value="NRF"/>
    <property type="match status" value="1"/>
</dbReference>
<dbReference type="SMART" id="SM00703">
    <property type="entry name" value="NRF"/>
    <property type="match status" value="1"/>
</dbReference>
<sequence length="529" mass="59978">MVFRAVFLFCALILADADKNFDVNNNTEIDDITAFGKNNAVNMTENKVEAKQTSVNITKMKKDALQSFVNNSQLENDKQVYLEDIFSGLKNIKWEDDQEICLNHTMLMLKSLQNYTLWAVWMWDSMSPEPYGLFYGAKHHLGNFDQCLYPPWPPQESGFLTQYCLAEVDLGRKGNNGKILDFIGVVDPHQSALEYLHHIPKHHRSLNELTWGVCVPSSCSQKSIQNLLRVLLLRSHLGIKEVDVQITINERCQRAEIDGINAVSMAFLCTLCVFIGAAIFCTYVGSRRCQSNKKSLPTAVIKTFCMKSNAANLMKIKNDGLQSLYGLRFISICIVVGSHQVVFSHLRPISNGRSLDKVYLDYPGIFMARQDLSVDTFFWMSGLLSFHTLMMLKKPPNPLILILKRYVRLAVGLGVVIFFMSGPFALLGSGPLWTRIVDAEMNSCRKNWWLGLLMLNNYIDTENQCYPISWYIPCDFHFFVVTVIVCCVWRKNKCLGMALTAVLGLASMAALGVITYAYKFPAVQIFSYE</sequence>
<comment type="caution">
    <text evidence="4">The sequence shown here is derived from an EMBL/GenBank/DDBJ whole genome shotgun (WGS) entry which is preliminary data.</text>
</comment>
<keyword evidence="5" id="KW-1185">Reference proteome</keyword>
<feature type="domain" description="Nose resistant-to-fluoxetine protein N-terminal" evidence="3">
    <location>
        <begin position="98"/>
        <end position="246"/>
    </location>
</feature>
<dbReference type="Proteomes" id="UP000299102">
    <property type="component" value="Unassembled WGS sequence"/>
</dbReference>
<feature type="transmembrane region" description="Helical" evidence="1">
    <location>
        <begin position="496"/>
        <end position="518"/>
    </location>
</feature>
<accession>A0A4C1SPN2</accession>
<feature type="transmembrane region" description="Helical" evidence="1">
    <location>
        <begin position="376"/>
        <end position="394"/>
    </location>
</feature>
<evidence type="ECO:0000313" key="5">
    <source>
        <dbReference type="Proteomes" id="UP000299102"/>
    </source>
</evidence>
<feature type="transmembrane region" description="Helical" evidence="1">
    <location>
        <begin position="324"/>
        <end position="343"/>
    </location>
</feature>
<name>A0A4C1SPN2_EUMVA</name>
<keyword evidence="1" id="KW-0472">Membrane</keyword>
<dbReference type="OrthoDB" id="6585993at2759"/>
<feature type="signal peptide" evidence="2">
    <location>
        <begin position="1"/>
        <end position="17"/>
    </location>
</feature>
<protein>
    <submittedName>
        <fullName evidence="4">Nose resistant to fluoxetine protein 6</fullName>
    </submittedName>
</protein>
<dbReference type="PANTHER" id="PTHR11161">
    <property type="entry name" value="O-ACYLTRANSFERASE"/>
    <property type="match status" value="1"/>
</dbReference>
<evidence type="ECO:0000313" key="4">
    <source>
        <dbReference type="EMBL" id="GBP04082.1"/>
    </source>
</evidence>
<evidence type="ECO:0000259" key="3">
    <source>
        <dbReference type="SMART" id="SM00703"/>
    </source>
</evidence>
<evidence type="ECO:0000256" key="1">
    <source>
        <dbReference type="SAM" id="Phobius"/>
    </source>
</evidence>
<gene>
    <name evidence="4" type="primary">nrf-6</name>
    <name evidence="4" type="ORF">EVAR_74823_1</name>
</gene>
<organism evidence="4 5">
    <name type="scientific">Eumeta variegata</name>
    <name type="common">Bagworm moth</name>
    <name type="synonym">Eumeta japonica</name>
    <dbReference type="NCBI Taxonomy" id="151549"/>
    <lineage>
        <taxon>Eukaryota</taxon>
        <taxon>Metazoa</taxon>
        <taxon>Ecdysozoa</taxon>
        <taxon>Arthropoda</taxon>
        <taxon>Hexapoda</taxon>
        <taxon>Insecta</taxon>
        <taxon>Pterygota</taxon>
        <taxon>Neoptera</taxon>
        <taxon>Endopterygota</taxon>
        <taxon>Lepidoptera</taxon>
        <taxon>Glossata</taxon>
        <taxon>Ditrysia</taxon>
        <taxon>Tineoidea</taxon>
        <taxon>Psychidae</taxon>
        <taxon>Oiketicinae</taxon>
        <taxon>Eumeta</taxon>
    </lineage>
</organism>